<gene>
    <name evidence="3" type="ORF">ACFP1K_13150</name>
</gene>
<reference evidence="4" key="1">
    <citation type="journal article" date="2019" name="Int. J. Syst. Evol. Microbiol.">
        <title>The Global Catalogue of Microorganisms (GCM) 10K type strain sequencing project: providing services to taxonomists for standard genome sequencing and annotation.</title>
        <authorList>
            <consortium name="The Broad Institute Genomics Platform"/>
            <consortium name="The Broad Institute Genome Sequencing Center for Infectious Disease"/>
            <person name="Wu L."/>
            <person name="Ma J."/>
        </authorList>
    </citation>
    <scope>NUCLEOTIDE SEQUENCE [LARGE SCALE GENOMIC DNA]</scope>
    <source>
        <strain evidence="4">JCM 30346</strain>
    </source>
</reference>
<keyword evidence="1" id="KW-0233">DNA recombination</keyword>
<evidence type="ECO:0000313" key="3">
    <source>
        <dbReference type="EMBL" id="MFC6082104.1"/>
    </source>
</evidence>
<protein>
    <recommendedName>
        <fullName evidence="5">Tyr recombinase domain-containing protein</fullName>
    </recommendedName>
</protein>
<dbReference type="RefSeq" id="WP_380807902.1">
    <property type="nucleotide sequence ID" value="NZ_JBHTLB010000022.1"/>
</dbReference>
<evidence type="ECO:0008006" key="5">
    <source>
        <dbReference type="Google" id="ProtNLM"/>
    </source>
</evidence>
<evidence type="ECO:0000313" key="4">
    <source>
        <dbReference type="Proteomes" id="UP001596137"/>
    </source>
</evidence>
<feature type="compositionally biased region" description="Low complexity" evidence="2">
    <location>
        <begin position="114"/>
        <end position="123"/>
    </location>
</feature>
<sequence length="145" mass="15377">MPYGANPATCPVRAVRALVATLAEAGRTSGPLLVRIDRRGRINPPLTRGGRLIGDPDGRMSSDVVTRIATAAKLEGRWTGHSLRRGFATAARRAPRPRRGHLQAVPEAARARAGHGPAGAVRGLRPGPATRTRAAHRLVAHYPAQ</sequence>
<dbReference type="InterPro" id="IPR013762">
    <property type="entry name" value="Integrase-like_cat_sf"/>
</dbReference>
<organism evidence="3 4">
    <name type="scientific">Sphaerisporangium aureirubrum</name>
    <dbReference type="NCBI Taxonomy" id="1544736"/>
    <lineage>
        <taxon>Bacteria</taxon>
        <taxon>Bacillati</taxon>
        <taxon>Actinomycetota</taxon>
        <taxon>Actinomycetes</taxon>
        <taxon>Streptosporangiales</taxon>
        <taxon>Streptosporangiaceae</taxon>
        <taxon>Sphaerisporangium</taxon>
    </lineage>
</organism>
<comment type="caution">
    <text evidence="3">The sequence shown here is derived from an EMBL/GenBank/DDBJ whole genome shotgun (WGS) entry which is preliminary data.</text>
</comment>
<dbReference type="Proteomes" id="UP001596137">
    <property type="component" value="Unassembled WGS sequence"/>
</dbReference>
<dbReference type="SUPFAM" id="SSF56349">
    <property type="entry name" value="DNA breaking-rejoining enzymes"/>
    <property type="match status" value="1"/>
</dbReference>
<proteinExistence type="predicted"/>
<dbReference type="EMBL" id="JBHSRF010000014">
    <property type="protein sequence ID" value="MFC6082104.1"/>
    <property type="molecule type" value="Genomic_DNA"/>
</dbReference>
<evidence type="ECO:0000256" key="1">
    <source>
        <dbReference type="ARBA" id="ARBA00023172"/>
    </source>
</evidence>
<dbReference type="Gene3D" id="1.10.443.10">
    <property type="entry name" value="Intergrase catalytic core"/>
    <property type="match status" value="1"/>
</dbReference>
<feature type="region of interest" description="Disordered" evidence="2">
    <location>
        <begin position="109"/>
        <end position="128"/>
    </location>
</feature>
<evidence type="ECO:0000256" key="2">
    <source>
        <dbReference type="SAM" id="MobiDB-lite"/>
    </source>
</evidence>
<name>A0ABW1NFG1_9ACTN</name>
<keyword evidence="4" id="KW-1185">Reference proteome</keyword>
<dbReference type="InterPro" id="IPR011010">
    <property type="entry name" value="DNA_brk_join_enz"/>
</dbReference>
<accession>A0ABW1NFG1</accession>